<dbReference type="STRING" id="1797580.A2Z61_01670"/>
<dbReference type="InterPro" id="IPR001816">
    <property type="entry name" value="Transl_elong_EFTs/EF1B"/>
</dbReference>
<feature type="region of interest" description="Involved in Mg(2+) ion dislocation from EF-Tu" evidence="5">
    <location>
        <begin position="80"/>
        <end position="83"/>
    </location>
</feature>
<evidence type="ECO:0000256" key="3">
    <source>
        <dbReference type="ARBA" id="ARBA00022768"/>
    </source>
</evidence>
<comment type="subcellular location">
    <subcellularLocation>
        <location evidence="5">Cytoplasm</location>
    </subcellularLocation>
</comment>
<dbReference type="AlphaFoldDB" id="A0A1F5EGG5"/>
<dbReference type="CDD" id="cd14275">
    <property type="entry name" value="UBA_EF-Ts"/>
    <property type="match status" value="1"/>
</dbReference>
<evidence type="ECO:0000256" key="5">
    <source>
        <dbReference type="HAMAP-Rule" id="MF_00050"/>
    </source>
</evidence>
<dbReference type="InterPro" id="IPR014039">
    <property type="entry name" value="Transl_elong_EFTs/EF1B_dimer"/>
</dbReference>
<organism evidence="7 8">
    <name type="scientific">Candidatus Campbellbacteria bacterium RIFCSPLOWO2_02_35_12</name>
    <dbReference type="NCBI Taxonomy" id="1797580"/>
    <lineage>
        <taxon>Bacteria</taxon>
        <taxon>Candidatus Campbelliibacteriota</taxon>
    </lineage>
</organism>
<dbReference type="Gene3D" id="1.10.8.10">
    <property type="entry name" value="DNA helicase RuvA subunit, C-terminal domain"/>
    <property type="match status" value="1"/>
</dbReference>
<comment type="caution">
    <text evidence="7">The sequence shown here is derived from an EMBL/GenBank/DDBJ whole genome shotgun (WGS) entry which is preliminary data.</text>
</comment>
<dbReference type="PANTHER" id="PTHR11741:SF0">
    <property type="entry name" value="ELONGATION FACTOR TS, MITOCHONDRIAL"/>
    <property type="match status" value="1"/>
</dbReference>
<dbReference type="PANTHER" id="PTHR11741">
    <property type="entry name" value="ELONGATION FACTOR TS"/>
    <property type="match status" value="1"/>
</dbReference>
<sequence>MITTEQVKKLRDKTGISIMQCKKALEEADGNMEKAKIILRKKSGIIADKKTSRELKAGAVNAYIHNSGDIAAIVLLSSETDFVAKNEEFVKLAYDIAMHIAAMNPSFIKKEDITEDEINNAKEVFTKETKDKPKEMKEKILQGKIDSYFKDKILLEQPFIKDPNSTIKDIIKSATQKFGERIEVSNFARFSVRG</sequence>
<feature type="domain" description="Translation elongation factor EFTs/EF1B dimerisation" evidence="6">
    <location>
        <begin position="56"/>
        <end position="192"/>
    </location>
</feature>
<accession>A0A1F5EGG5</accession>
<evidence type="ECO:0000256" key="1">
    <source>
        <dbReference type="ARBA" id="ARBA00005532"/>
    </source>
</evidence>
<keyword evidence="4 5" id="KW-0648">Protein biosynthesis</keyword>
<keyword evidence="3 5" id="KW-0251">Elongation factor</keyword>
<comment type="function">
    <text evidence="5">Associates with the EF-Tu.GDP complex and induces the exchange of GDP to GTP. It remains bound to the aminoacyl-tRNA.EF-Tu.GTP complex up to the GTP hydrolysis stage on the ribosome.</text>
</comment>
<comment type="similarity">
    <text evidence="1 5">Belongs to the EF-Ts family.</text>
</comment>
<evidence type="ECO:0000259" key="6">
    <source>
        <dbReference type="Pfam" id="PF00889"/>
    </source>
</evidence>
<dbReference type="SUPFAM" id="SSF54713">
    <property type="entry name" value="Elongation factor Ts (EF-Ts), dimerisation domain"/>
    <property type="match status" value="1"/>
</dbReference>
<evidence type="ECO:0000256" key="2">
    <source>
        <dbReference type="ARBA" id="ARBA00016956"/>
    </source>
</evidence>
<proteinExistence type="inferred from homology"/>
<dbReference type="HAMAP" id="MF_00050">
    <property type="entry name" value="EF_Ts"/>
    <property type="match status" value="1"/>
</dbReference>
<reference evidence="7 8" key="1">
    <citation type="journal article" date="2016" name="Nat. Commun.">
        <title>Thousands of microbial genomes shed light on interconnected biogeochemical processes in an aquifer system.</title>
        <authorList>
            <person name="Anantharaman K."/>
            <person name="Brown C.T."/>
            <person name="Hug L.A."/>
            <person name="Sharon I."/>
            <person name="Castelle C.J."/>
            <person name="Probst A.J."/>
            <person name="Thomas B.C."/>
            <person name="Singh A."/>
            <person name="Wilkins M.J."/>
            <person name="Karaoz U."/>
            <person name="Brodie E.L."/>
            <person name="Williams K.H."/>
            <person name="Hubbard S.S."/>
            <person name="Banfield J.F."/>
        </authorList>
    </citation>
    <scope>NUCLEOTIDE SEQUENCE [LARGE SCALE GENOMIC DNA]</scope>
</reference>
<dbReference type="InterPro" id="IPR018101">
    <property type="entry name" value="Transl_elong_Ts_CS"/>
</dbReference>
<dbReference type="Pfam" id="PF00889">
    <property type="entry name" value="EF_TS"/>
    <property type="match status" value="1"/>
</dbReference>
<evidence type="ECO:0000313" key="7">
    <source>
        <dbReference type="EMBL" id="OGD66507.1"/>
    </source>
</evidence>
<dbReference type="Proteomes" id="UP000186029">
    <property type="component" value="Unassembled WGS sequence"/>
</dbReference>
<dbReference type="Gene3D" id="1.10.286.20">
    <property type="match status" value="1"/>
</dbReference>
<dbReference type="InterPro" id="IPR036402">
    <property type="entry name" value="EF-Ts_dimer_sf"/>
</dbReference>
<dbReference type="SUPFAM" id="SSF46934">
    <property type="entry name" value="UBA-like"/>
    <property type="match status" value="1"/>
</dbReference>
<gene>
    <name evidence="5" type="primary">tsf</name>
    <name evidence="7" type="ORF">A2Z61_01670</name>
</gene>
<dbReference type="EMBL" id="MFAC01000030">
    <property type="protein sequence ID" value="OGD66507.1"/>
    <property type="molecule type" value="Genomic_DNA"/>
</dbReference>
<protein>
    <recommendedName>
        <fullName evidence="2 5">Elongation factor Ts</fullName>
        <shortName evidence="5">EF-Ts</shortName>
    </recommendedName>
</protein>
<dbReference type="InterPro" id="IPR009060">
    <property type="entry name" value="UBA-like_sf"/>
</dbReference>
<name>A0A1F5EGG5_9BACT</name>
<evidence type="ECO:0000313" key="8">
    <source>
        <dbReference type="Proteomes" id="UP000186029"/>
    </source>
</evidence>
<dbReference type="Gene3D" id="3.30.479.20">
    <property type="entry name" value="Elongation factor Ts, dimerisation domain"/>
    <property type="match status" value="1"/>
</dbReference>
<dbReference type="PROSITE" id="PS01127">
    <property type="entry name" value="EF_TS_2"/>
    <property type="match status" value="1"/>
</dbReference>
<dbReference type="GO" id="GO:0003746">
    <property type="term" value="F:translation elongation factor activity"/>
    <property type="evidence" value="ECO:0007669"/>
    <property type="project" value="UniProtKB-UniRule"/>
</dbReference>
<dbReference type="GO" id="GO:0005737">
    <property type="term" value="C:cytoplasm"/>
    <property type="evidence" value="ECO:0007669"/>
    <property type="project" value="UniProtKB-SubCell"/>
</dbReference>
<dbReference type="FunFam" id="1.10.8.10:FF:000001">
    <property type="entry name" value="Elongation factor Ts"/>
    <property type="match status" value="1"/>
</dbReference>
<keyword evidence="5" id="KW-0963">Cytoplasm</keyword>
<evidence type="ECO:0000256" key="4">
    <source>
        <dbReference type="ARBA" id="ARBA00022917"/>
    </source>
</evidence>